<evidence type="ECO:0000313" key="3">
    <source>
        <dbReference type="Proteomes" id="UP000034344"/>
    </source>
</evidence>
<dbReference type="EMBL" id="LBRS01000001">
    <property type="protein sequence ID" value="KKQ02169.1"/>
    <property type="molecule type" value="Genomic_DNA"/>
</dbReference>
<reference evidence="2 3" key="1">
    <citation type="journal article" date="2015" name="Nature">
        <title>rRNA introns, odd ribosomes, and small enigmatic genomes across a large radiation of phyla.</title>
        <authorList>
            <person name="Brown C.T."/>
            <person name="Hug L.A."/>
            <person name="Thomas B.C."/>
            <person name="Sharon I."/>
            <person name="Castelle C.J."/>
            <person name="Singh A."/>
            <person name="Wilkins M.J."/>
            <person name="Williams K.H."/>
            <person name="Banfield J.F."/>
        </authorList>
    </citation>
    <scope>NUCLEOTIDE SEQUENCE [LARGE SCALE GENOMIC DNA]</scope>
</reference>
<evidence type="ECO:0000313" key="2">
    <source>
        <dbReference type="EMBL" id="KKQ02169.1"/>
    </source>
</evidence>
<evidence type="ECO:0000259" key="1">
    <source>
        <dbReference type="Pfam" id="PF00535"/>
    </source>
</evidence>
<gene>
    <name evidence="2" type="ORF">US11_C0001G0128</name>
</gene>
<dbReference type="GO" id="GO:0016740">
    <property type="term" value="F:transferase activity"/>
    <property type="evidence" value="ECO:0007669"/>
    <property type="project" value="UniProtKB-KW"/>
</dbReference>
<dbReference type="Gene3D" id="3.90.550.10">
    <property type="entry name" value="Spore Coat Polysaccharide Biosynthesis Protein SpsA, Chain A"/>
    <property type="match status" value="1"/>
</dbReference>
<name>A0A0G0GQV6_9BACT</name>
<dbReference type="SUPFAM" id="SSF53448">
    <property type="entry name" value="Nucleotide-diphospho-sugar transferases"/>
    <property type="match status" value="1"/>
</dbReference>
<dbReference type="InterPro" id="IPR001173">
    <property type="entry name" value="Glyco_trans_2-like"/>
</dbReference>
<accession>A0A0G0GQV6</accession>
<feature type="domain" description="Glycosyltransferase 2-like" evidence="1">
    <location>
        <begin position="5"/>
        <end position="154"/>
    </location>
</feature>
<dbReference type="Pfam" id="PF00535">
    <property type="entry name" value="Glycos_transf_2"/>
    <property type="match status" value="1"/>
</dbReference>
<organism evidence="2 3">
    <name type="scientific">Candidatus Roizmanbacteria bacterium GW2011_GWA2_36_23</name>
    <dbReference type="NCBI Taxonomy" id="1618480"/>
    <lineage>
        <taxon>Bacteria</taxon>
        <taxon>Candidatus Roizmaniibacteriota</taxon>
    </lineage>
</organism>
<dbReference type="PANTHER" id="PTHR43179:SF7">
    <property type="entry name" value="RHAMNOSYLTRANSFERASE WBBL"/>
    <property type="match status" value="1"/>
</dbReference>
<dbReference type="PANTHER" id="PTHR43179">
    <property type="entry name" value="RHAMNOSYLTRANSFERASE WBBL"/>
    <property type="match status" value="1"/>
</dbReference>
<dbReference type="CDD" id="cd04186">
    <property type="entry name" value="GT_2_like_c"/>
    <property type="match status" value="1"/>
</dbReference>
<protein>
    <submittedName>
        <fullName evidence="2">Glycosyltransferase</fullName>
    </submittedName>
</protein>
<dbReference type="Proteomes" id="UP000034344">
    <property type="component" value="Unassembled WGS sequence"/>
</dbReference>
<comment type="caution">
    <text evidence="2">The sequence shown here is derived from an EMBL/GenBank/DDBJ whole genome shotgun (WGS) entry which is preliminary data.</text>
</comment>
<dbReference type="InterPro" id="IPR029044">
    <property type="entry name" value="Nucleotide-diphossugar_trans"/>
</dbReference>
<dbReference type="STRING" id="1618480.US11_C0001G0128"/>
<keyword evidence="2" id="KW-0808">Transferase</keyword>
<proteinExistence type="predicted"/>
<dbReference type="AlphaFoldDB" id="A0A0G0GQV6"/>
<sequence>MPVLSIIILSYNTSEITKQCLDSLYSSLKKTPGFRFEILIVDNGSSDGSVSMLQKYQSRNSITLRLILNKKNVGYPHGNNQALKIAKGSFVLFLNSDTLINQLDFGKITDYLKSHANVGALTVKINLASKQIDPASHRGFPTVWNSFCYFLKLENSLGRLPLLNRLFGGYHLTYRDLNTVHEIGSPSGAFYLVKKAILDIIGGFDEKFFMYGEDLDLSMRIKNKGFKIIYFPFYKITHLKYASGLQTDNAKDRRTVKDHFYNSMKIFYDKYYAKNQPPIINKLIYFIIDFKKLIA</sequence>